<dbReference type="InterPro" id="IPR014440">
    <property type="entry name" value="HCCAis_GSTk"/>
</dbReference>
<dbReference type="GO" id="GO:1901170">
    <property type="term" value="P:naphthalene catabolic process"/>
    <property type="evidence" value="ECO:0007669"/>
    <property type="project" value="InterPro"/>
</dbReference>
<evidence type="ECO:0000256" key="2">
    <source>
        <dbReference type="PIRSR" id="PIRSR006386-1"/>
    </source>
</evidence>
<dbReference type="PANTHER" id="PTHR42943:SF2">
    <property type="entry name" value="GLUTATHIONE S-TRANSFERASE KAPPA 1"/>
    <property type="match status" value="1"/>
</dbReference>
<dbReference type="InterPro" id="IPR044087">
    <property type="entry name" value="NahD-like"/>
</dbReference>
<proteinExistence type="inferred from homology"/>
<reference evidence="4 5" key="1">
    <citation type="submission" date="2015-10" db="EMBL/GenBank/DDBJ databases">
        <title>Metagenome-Assembled Genomes uncover a global brackish microbiome.</title>
        <authorList>
            <person name="Hugerth L.W."/>
            <person name="Larsson J."/>
            <person name="Alneberg J."/>
            <person name="Lindh M.V."/>
            <person name="Legrand C."/>
            <person name="Pinhassi J."/>
            <person name="Andersson A.F."/>
        </authorList>
    </citation>
    <scope>NUCLEOTIDE SEQUENCE [LARGE SCALE GENOMIC DNA]</scope>
    <source>
        <strain evidence="4">BACL26 MAG-121220-bin70</strain>
    </source>
</reference>
<gene>
    <name evidence="4" type="ORF">ABS24_03075</name>
</gene>
<dbReference type="GO" id="GO:0018845">
    <property type="term" value="F:2-hydroxychromene-2-carboxylate isomerase activity"/>
    <property type="evidence" value="ECO:0007669"/>
    <property type="project" value="UniProtKB-UniRule"/>
</dbReference>
<evidence type="ECO:0000313" key="4">
    <source>
        <dbReference type="EMBL" id="KRO91370.1"/>
    </source>
</evidence>
<dbReference type="InterPro" id="IPR051924">
    <property type="entry name" value="GST_Kappa/NadH"/>
</dbReference>
<evidence type="ECO:0000256" key="1">
    <source>
        <dbReference type="PIRNR" id="PIRNR006386"/>
    </source>
</evidence>
<dbReference type="InterPro" id="IPR001853">
    <property type="entry name" value="DSBA-like_thioredoxin_dom"/>
</dbReference>
<evidence type="ECO:0000313" key="5">
    <source>
        <dbReference type="Proteomes" id="UP000051213"/>
    </source>
</evidence>
<dbReference type="CDD" id="cd03022">
    <property type="entry name" value="DsbA_HCCA_Iso"/>
    <property type="match status" value="1"/>
</dbReference>
<comment type="similarity">
    <text evidence="1">Belongs to the GST superfamily. NadH family.</text>
</comment>
<dbReference type="AlphaFoldDB" id="A0A0R2U1E8"/>
<protein>
    <recommendedName>
        <fullName evidence="1">2-hydroxychromene-2-carboxylate isomerase</fullName>
        <ecNumber evidence="1">5.99.1.4</ecNumber>
    </recommendedName>
</protein>
<accession>A0A0R2U1E8</accession>
<dbReference type="Gene3D" id="3.40.30.10">
    <property type="entry name" value="Glutaredoxin"/>
    <property type="match status" value="1"/>
</dbReference>
<keyword evidence="1" id="KW-0413">Isomerase</keyword>
<feature type="domain" description="DSBA-like thioredoxin" evidence="3">
    <location>
        <begin position="4"/>
        <end position="195"/>
    </location>
</feature>
<dbReference type="EMBL" id="LICA01000523">
    <property type="protein sequence ID" value="KRO91370.1"/>
    <property type="molecule type" value="Genomic_DNA"/>
</dbReference>
<dbReference type="Pfam" id="PF01323">
    <property type="entry name" value="DSBA"/>
    <property type="match status" value="1"/>
</dbReference>
<evidence type="ECO:0000259" key="3">
    <source>
        <dbReference type="Pfam" id="PF01323"/>
    </source>
</evidence>
<dbReference type="GO" id="GO:0004602">
    <property type="term" value="F:glutathione peroxidase activity"/>
    <property type="evidence" value="ECO:0007669"/>
    <property type="project" value="TreeGrafter"/>
</dbReference>
<dbReference type="GO" id="GO:0006749">
    <property type="term" value="P:glutathione metabolic process"/>
    <property type="evidence" value="ECO:0007669"/>
    <property type="project" value="TreeGrafter"/>
</dbReference>
<name>A0A0R2U1E8_9GAMM</name>
<dbReference type="GO" id="GO:0004364">
    <property type="term" value="F:glutathione transferase activity"/>
    <property type="evidence" value="ECO:0007669"/>
    <property type="project" value="TreeGrafter"/>
</dbReference>
<dbReference type="Proteomes" id="UP000051213">
    <property type="component" value="Unassembled WGS sequence"/>
</dbReference>
<dbReference type="EC" id="5.99.1.4" evidence="1"/>
<organism evidence="4 5">
    <name type="scientific">SAR92 bacterium BACL26 MAG-121220-bin70</name>
    <dbReference type="NCBI Taxonomy" id="1655626"/>
    <lineage>
        <taxon>Bacteria</taxon>
        <taxon>Pseudomonadati</taxon>
        <taxon>Pseudomonadota</taxon>
        <taxon>Gammaproteobacteria</taxon>
        <taxon>Cellvibrionales</taxon>
        <taxon>Porticoccaceae</taxon>
        <taxon>SAR92 clade</taxon>
    </lineage>
</organism>
<comment type="catalytic activity">
    <reaction evidence="1">
        <text>2-hydroxychromene-2-carboxylate = (3E)-4-(2-hydroxyphenyl)-2-oxobut-3-enoate</text>
        <dbReference type="Rhea" id="RHEA:27401"/>
        <dbReference type="ChEBI" id="CHEBI:59350"/>
        <dbReference type="ChEBI" id="CHEBI:59353"/>
        <dbReference type="EC" id="5.99.1.4"/>
    </reaction>
</comment>
<sequence>MTKTVEFYFDVGSPTAYLAHKRLQQLQAQYGCEIQYRPILLGGLFKATGNSSPISVPAKGRYMMALDLPRYAALYDVPLNHNSHFPINTLNLMRGAVAAINTDYFADYIDTVFNAIWVDGKNMGDIDVVAEVLGSAELNVNVILASTQDPDVKAALIQNTEVAVQRGLFGAPTMFVEGEMFFGQDRLQFVEAAIQL</sequence>
<dbReference type="SUPFAM" id="SSF52833">
    <property type="entry name" value="Thioredoxin-like"/>
    <property type="match status" value="1"/>
</dbReference>
<comment type="caution">
    <text evidence="4">The sequence shown here is derived from an EMBL/GenBank/DDBJ whole genome shotgun (WGS) entry which is preliminary data.</text>
</comment>
<feature type="active site" description="Nucleophile" evidence="2">
    <location>
        <position position="13"/>
    </location>
</feature>
<dbReference type="InterPro" id="IPR036249">
    <property type="entry name" value="Thioredoxin-like_sf"/>
</dbReference>
<dbReference type="PANTHER" id="PTHR42943">
    <property type="entry name" value="GLUTATHIONE S-TRANSFERASE KAPPA"/>
    <property type="match status" value="1"/>
</dbReference>
<dbReference type="PIRSF" id="PIRSF006386">
    <property type="entry name" value="HCCAis_GSTk"/>
    <property type="match status" value="1"/>
</dbReference>